<evidence type="ECO:0000256" key="10">
    <source>
        <dbReference type="ARBA" id="ARBA00023002"/>
    </source>
</evidence>
<dbReference type="Pfam" id="PF08336">
    <property type="entry name" value="P4Ha_N"/>
    <property type="match status" value="1"/>
</dbReference>
<dbReference type="InterPro" id="IPR013547">
    <property type="entry name" value="P4H_N"/>
</dbReference>
<evidence type="ECO:0000256" key="6">
    <source>
        <dbReference type="ARBA" id="ARBA00022723"/>
    </source>
</evidence>
<dbReference type="Pfam" id="PF13640">
    <property type="entry name" value="2OG-FeII_Oxy_3"/>
    <property type="match status" value="1"/>
</dbReference>
<evidence type="ECO:0000313" key="16">
    <source>
        <dbReference type="Proteomes" id="UP001519460"/>
    </source>
</evidence>
<protein>
    <recommendedName>
        <fullName evidence="5">procollagen-proline 4-dioxygenase</fullName>
        <ecNumber evidence="5">1.14.11.2</ecNumber>
    </recommendedName>
</protein>
<dbReference type="GO" id="GO:0046872">
    <property type="term" value="F:metal ion binding"/>
    <property type="evidence" value="ECO:0007669"/>
    <property type="project" value="UniProtKB-KW"/>
</dbReference>
<comment type="subcellular location">
    <subcellularLocation>
        <location evidence="3">Endoplasmic reticulum lumen</location>
    </subcellularLocation>
</comment>
<dbReference type="GO" id="GO:0005788">
    <property type="term" value="C:endoplasmic reticulum lumen"/>
    <property type="evidence" value="ECO:0007669"/>
    <property type="project" value="UniProtKB-SubCell"/>
</dbReference>
<evidence type="ECO:0000256" key="9">
    <source>
        <dbReference type="ARBA" id="ARBA00022964"/>
    </source>
</evidence>
<feature type="domain" description="Fe2OG dioxygenase" evidence="14">
    <location>
        <begin position="400"/>
        <end position="516"/>
    </location>
</feature>
<dbReference type="SMART" id="SM00702">
    <property type="entry name" value="P4Hc"/>
    <property type="match status" value="1"/>
</dbReference>
<dbReference type="InterPro" id="IPR044862">
    <property type="entry name" value="Pro_4_hyd_alph_FE2OG_OXY"/>
</dbReference>
<comment type="similarity">
    <text evidence="4">Belongs to the P4HA family.</text>
</comment>
<dbReference type="InterPro" id="IPR005123">
    <property type="entry name" value="Oxoglu/Fe-dep_dioxygenase_dom"/>
</dbReference>
<dbReference type="GO" id="GO:0031418">
    <property type="term" value="F:L-ascorbic acid binding"/>
    <property type="evidence" value="ECO:0007669"/>
    <property type="project" value="UniProtKB-KW"/>
</dbReference>
<dbReference type="EMBL" id="JACVVK020000497">
    <property type="protein sequence ID" value="KAK7471344.1"/>
    <property type="molecule type" value="Genomic_DNA"/>
</dbReference>
<name>A0ABD0JD48_9CAEN</name>
<comment type="caution">
    <text evidence="15">The sequence shown here is derived from an EMBL/GenBank/DDBJ whole genome shotgun (WGS) entry which is preliminary data.</text>
</comment>
<dbReference type="Gene3D" id="1.25.40.10">
    <property type="entry name" value="Tetratricopeptide repeat domain"/>
    <property type="match status" value="1"/>
</dbReference>
<keyword evidence="11" id="KW-0408">Iron</keyword>
<feature type="signal peptide" evidence="13">
    <location>
        <begin position="1"/>
        <end position="25"/>
    </location>
</feature>
<evidence type="ECO:0000256" key="4">
    <source>
        <dbReference type="ARBA" id="ARBA00006511"/>
    </source>
</evidence>
<keyword evidence="9" id="KW-0223">Dioxygenase</keyword>
<feature type="chain" id="PRO_5044816395" description="procollagen-proline 4-dioxygenase" evidence="13">
    <location>
        <begin position="26"/>
        <end position="531"/>
    </location>
</feature>
<evidence type="ECO:0000256" key="8">
    <source>
        <dbReference type="ARBA" id="ARBA00022896"/>
    </source>
</evidence>
<evidence type="ECO:0000256" key="5">
    <source>
        <dbReference type="ARBA" id="ARBA00012269"/>
    </source>
</evidence>
<reference evidence="15 16" key="1">
    <citation type="journal article" date="2023" name="Sci. Data">
        <title>Genome assembly of the Korean intertidal mud-creeper Batillaria attramentaria.</title>
        <authorList>
            <person name="Patra A.K."/>
            <person name="Ho P.T."/>
            <person name="Jun S."/>
            <person name="Lee S.J."/>
            <person name="Kim Y."/>
            <person name="Won Y.J."/>
        </authorList>
    </citation>
    <scope>NUCLEOTIDE SEQUENCE [LARGE SCALE GENOMIC DNA]</scope>
    <source>
        <strain evidence="15">Wonlab-2016</strain>
    </source>
</reference>
<keyword evidence="12" id="KW-0325">Glycoprotein</keyword>
<evidence type="ECO:0000256" key="1">
    <source>
        <dbReference type="ARBA" id="ARBA00001961"/>
    </source>
</evidence>
<keyword evidence="10" id="KW-0560">Oxidoreductase</keyword>
<dbReference type="GO" id="GO:0004656">
    <property type="term" value="F:procollagen-proline 4-dioxygenase activity"/>
    <property type="evidence" value="ECO:0007669"/>
    <property type="project" value="UniProtKB-EC"/>
</dbReference>
<keyword evidence="6" id="KW-0479">Metal-binding</keyword>
<proteinExistence type="inferred from homology"/>
<organism evidence="15 16">
    <name type="scientific">Batillaria attramentaria</name>
    <dbReference type="NCBI Taxonomy" id="370345"/>
    <lineage>
        <taxon>Eukaryota</taxon>
        <taxon>Metazoa</taxon>
        <taxon>Spiralia</taxon>
        <taxon>Lophotrochozoa</taxon>
        <taxon>Mollusca</taxon>
        <taxon>Gastropoda</taxon>
        <taxon>Caenogastropoda</taxon>
        <taxon>Sorbeoconcha</taxon>
        <taxon>Cerithioidea</taxon>
        <taxon>Batillariidae</taxon>
        <taxon>Batillaria</taxon>
    </lineage>
</organism>
<evidence type="ECO:0000259" key="14">
    <source>
        <dbReference type="PROSITE" id="PS51471"/>
    </source>
</evidence>
<comment type="cofactor">
    <cofactor evidence="1">
        <name>L-ascorbate</name>
        <dbReference type="ChEBI" id="CHEBI:38290"/>
    </cofactor>
</comment>
<dbReference type="Gene3D" id="6.10.140.1460">
    <property type="match status" value="1"/>
</dbReference>
<evidence type="ECO:0000256" key="13">
    <source>
        <dbReference type="SAM" id="SignalP"/>
    </source>
</evidence>
<dbReference type="PANTHER" id="PTHR10869">
    <property type="entry name" value="PROLYL 4-HYDROXYLASE ALPHA SUBUNIT"/>
    <property type="match status" value="1"/>
</dbReference>
<comment type="function">
    <text evidence="2">Catalyzes the post-translational formation of 4-hydroxyproline in -Xaa-Pro-Gly- sequences in collagens and other proteins.</text>
</comment>
<evidence type="ECO:0000256" key="7">
    <source>
        <dbReference type="ARBA" id="ARBA00022824"/>
    </source>
</evidence>
<dbReference type="EC" id="1.14.11.2" evidence="5"/>
<dbReference type="Proteomes" id="UP001519460">
    <property type="component" value="Unassembled WGS sequence"/>
</dbReference>
<keyword evidence="8" id="KW-0847">Vitamin C</keyword>
<keyword evidence="7" id="KW-0256">Endoplasmic reticulum</keyword>
<dbReference type="Gene3D" id="2.60.120.620">
    <property type="entry name" value="q2cbj1_9rhob like domain"/>
    <property type="match status" value="1"/>
</dbReference>
<dbReference type="InterPro" id="IPR006620">
    <property type="entry name" value="Pro_4_hyd_alph"/>
</dbReference>
<dbReference type="AlphaFoldDB" id="A0ABD0JD48"/>
<dbReference type="PANTHER" id="PTHR10869:SF244">
    <property type="entry name" value="PROLYL 4-HYDROXYLASE SUBUNIT ALPHA-2"/>
    <property type="match status" value="1"/>
</dbReference>
<evidence type="ECO:0000313" key="15">
    <source>
        <dbReference type="EMBL" id="KAK7471344.1"/>
    </source>
</evidence>
<evidence type="ECO:0000256" key="2">
    <source>
        <dbReference type="ARBA" id="ARBA00002035"/>
    </source>
</evidence>
<evidence type="ECO:0000256" key="12">
    <source>
        <dbReference type="ARBA" id="ARBA00023180"/>
    </source>
</evidence>
<keyword evidence="16" id="KW-1185">Reference proteome</keyword>
<accession>A0ABD0JD48</accession>
<dbReference type="PROSITE" id="PS51471">
    <property type="entry name" value="FE2OG_OXY"/>
    <property type="match status" value="1"/>
</dbReference>
<evidence type="ECO:0000256" key="11">
    <source>
        <dbReference type="ARBA" id="ARBA00023004"/>
    </source>
</evidence>
<sequence>MTSPYRLSTFGVLVLALGVFVCCSAEIFSSVSKMKILPRLERKLLKKFEDFFKSEDGGGASEELKGRIRQLQKSNSRILMNTSLLESPLHAFRLVKRLVKTWSSVFKSSAMKTTDLKLSAFLNSTEKWILNQDLWPSEIDMSGAAMAIVRLHNLYNLDYSTLSKGNFLNMTSQPMTSLELAYVTEAALNLGFICDAKELISALKARAKRPGGRTTRIARLQRQLSHLAIDGMTECDDRNNSYVMPTLTSLASKSYEARRQAVRTLYHQMCRKTMQASIVYGSGRECYQHSTFIPYLKFKAEVVNSDPLITVFHDVISDDEIREMKQLSFGKLSPSTLAVAQVAHEQQLIRVSQNAWLFDLTPTMKRVSQRVELITGLSTRMLDEDTHAEPYQVVSYGMSGVNGLHEDSVVLNYGLGGVYGPHEDSVRIPRQSGNENTPLLLHSGDRTATWMYYLSDVPLGGATVFPLLGAGIRPQKGTAAFWYNLRRSGEGEVRMVHAGCPVLYGDKWVANKWIREIGNIFRRPCLLDPNL</sequence>
<evidence type="ECO:0000256" key="3">
    <source>
        <dbReference type="ARBA" id="ARBA00004319"/>
    </source>
</evidence>
<dbReference type="InterPro" id="IPR011990">
    <property type="entry name" value="TPR-like_helical_dom_sf"/>
</dbReference>
<keyword evidence="13" id="KW-0732">Signal</keyword>
<gene>
    <name evidence="15" type="ORF">BaRGS_00036019</name>
</gene>
<dbReference type="InterPro" id="IPR045054">
    <property type="entry name" value="P4HA-like"/>
</dbReference>